<comment type="caution">
    <text evidence="2">The sequence shown here is derived from an EMBL/GenBank/DDBJ whole genome shotgun (WGS) entry which is preliminary data.</text>
</comment>
<name>A0AAD4W1H0_PRUDU</name>
<evidence type="ECO:0000256" key="1">
    <source>
        <dbReference type="SAM" id="MobiDB-lite"/>
    </source>
</evidence>
<dbReference type="AlphaFoldDB" id="A0AAD4W1H0"/>
<accession>A0AAD4W1H0</accession>
<keyword evidence="3" id="KW-1185">Reference proteome</keyword>
<feature type="region of interest" description="Disordered" evidence="1">
    <location>
        <begin position="1"/>
        <end position="33"/>
    </location>
</feature>
<proteinExistence type="predicted"/>
<reference evidence="2 3" key="1">
    <citation type="journal article" date="2022" name="G3 (Bethesda)">
        <title>Whole-genome sequence and methylome profiling of the almond [Prunus dulcis (Mill.) D.A. Webb] cultivar 'Nonpareil'.</title>
        <authorList>
            <person name="D'Amico-Willman K.M."/>
            <person name="Ouma W.Z."/>
            <person name="Meulia T."/>
            <person name="Sideli G.M."/>
            <person name="Gradziel T.M."/>
            <person name="Fresnedo-Ramirez J."/>
        </authorList>
    </citation>
    <scope>NUCLEOTIDE SEQUENCE [LARGE SCALE GENOMIC DNA]</scope>
    <source>
        <strain evidence="2">Clone GOH B32 T37-40</strain>
    </source>
</reference>
<dbReference type="Proteomes" id="UP001054821">
    <property type="component" value="Chromosome 4"/>
</dbReference>
<feature type="compositionally biased region" description="Basic and acidic residues" evidence="1">
    <location>
        <begin position="7"/>
        <end position="25"/>
    </location>
</feature>
<evidence type="ECO:0000313" key="2">
    <source>
        <dbReference type="EMBL" id="KAI5335165.1"/>
    </source>
</evidence>
<dbReference type="EMBL" id="JAJFAZ020000004">
    <property type="protein sequence ID" value="KAI5335165.1"/>
    <property type="molecule type" value="Genomic_DNA"/>
</dbReference>
<organism evidence="2 3">
    <name type="scientific">Prunus dulcis</name>
    <name type="common">Almond</name>
    <name type="synonym">Amygdalus dulcis</name>
    <dbReference type="NCBI Taxonomy" id="3755"/>
    <lineage>
        <taxon>Eukaryota</taxon>
        <taxon>Viridiplantae</taxon>
        <taxon>Streptophyta</taxon>
        <taxon>Embryophyta</taxon>
        <taxon>Tracheophyta</taxon>
        <taxon>Spermatophyta</taxon>
        <taxon>Magnoliopsida</taxon>
        <taxon>eudicotyledons</taxon>
        <taxon>Gunneridae</taxon>
        <taxon>Pentapetalae</taxon>
        <taxon>rosids</taxon>
        <taxon>fabids</taxon>
        <taxon>Rosales</taxon>
        <taxon>Rosaceae</taxon>
        <taxon>Amygdaloideae</taxon>
        <taxon>Amygdaleae</taxon>
        <taxon>Prunus</taxon>
    </lineage>
</organism>
<sequence>MSNLMRVLERQEREEEEIRRRRAEEDREADEEEEEMVVAVCMLNESRQHHRRRARTWTNIGSLGKYAVGVLGLLPEQKLTAILLMLAYGASAELCRAGG</sequence>
<gene>
    <name evidence="2" type="ORF">L3X38_025298</name>
</gene>
<protein>
    <submittedName>
        <fullName evidence="2">Uncharacterized protein</fullName>
    </submittedName>
</protein>
<evidence type="ECO:0000313" key="3">
    <source>
        <dbReference type="Proteomes" id="UP001054821"/>
    </source>
</evidence>